<evidence type="ECO:0000313" key="1">
    <source>
        <dbReference type="EMBL" id="KAK5845956.1"/>
    </source>
</evidence>
<name>A0ABR0R350_GOSAR</name>
<protein>
    <submittedName>
        <fullName evidence="1">Uncharacterized protein</fullName>
    </submittedName>
</protein>
<organism evidence="1 2">
    <name type="scientific">Gossypium arboreum</name>
    <name type="common">Tree cotton</name>
    <name type="synonym">Gossypium nanking</name>
    <dbReference type="NCBI Taxonomy" id="29729"/>
    <lineage>
        <taxon>Eukaryota</taxon>
        <taxon>Viridiplantae</taxon>
        <taxon>Streptophyta</taxon>
        <taxon>Embryophyta</taxon>
        <taxon>Tracheophyta</taxon>
        <taxon>Spermatophyta</taxon>
        <taxon>Magnoliopsida</taxon>
        <taxon>eudicotyledons</taxon>
        <taxon>Gunneridae</taxon>
        <taxon>Pentapetalae</taxon>
        <taxon>rosids</taxon>
        <taxon>malvids</taxon>
        <taxon>Malvales</taxon>
        <taxon>Malvaceae</taxon>
        <taxon>Malvoideae</taxon>
        <taxon>Gossypium</taxon>
    </lineage>
</organism>
<gene>
    <name evidence="1" type="ORF">PVK06_002209</name>
</gene>
<comment type="caution">
    <text evidence="1">The sequence shown here is derived from an EMBL/GenBank/DDBJ whole genome shotgun (WGS) entry which is preliminary data.</text>
</comment>
<dbReference type="Proteomes" id="UP001358586">
    <property type="component" value="Chromosome 1"/>
</dbReference>
<dbReference type="EMBL" id="JARKNE010000001">
    <property type="protein sequence ID" value="KAK5845956.1"/>
    <property type="molecule type" value="Genomic_DNA"/>
</dbReference>
<reference evidence="1 2" key="1">
    <citation type="submission" date="2023-03" db="EMBL/GenBank/DDBJ databases">
        <title>WGS of Gossypium arboreum.</title>
        <authorList>
            <person name="Yu D."/>
        </authorList>
    </citation>
    <scope>NUCLEOTIDE SEQUENCE [LARGE SCALE GENOMIC DNA]</scope>
    <source>
        <tissue evidence="1">Leaf</tissue>
    </source>
</reference>
<proteinExistence type="predicted"/>
<accession>A0ABR0R350</accession>
<evidence type="ECO:0000313" key="2">
    <source>
        <dbReference type="Proteomes" id="UP001358586"/>
    </source>
</evidence>
<sequence length="94" mass="10881">MMKLCSTFHLQTVMAHFDDQRIIQFCLSGLVHQLKVSEFRTALGLYTKEFRDENDLGTLHRHIHYSPSKCWEALTPALPPTILAAPRHRLSLHL</sequence>
<keyword evidence="2" id="KW-1185">Reference proteome</keyword>